<dbReference type="PROSITE" id="PS51898">
    <property type="entry name" value="TYR_RECOMBINASE"/>
    <property type="match status" value="1"/>
</dbReference>
<evidence type="ECO:0000313" key="8">
    <source>
        <dbReference type="EMBL" id="SFM98057.1"/>
    </source>
</evidence>
<feature type="domain" description="Tyr recombinase" evidence="6">
    <location>
        <begin position="173"/>
        <end position="369"/>
    </location>
</feature>
<evidence type="ECO:0000256" key="5">
    <source>
        <dbReference type="PROSITE-ProRule" id="PRU01248"/>
    </source>
</evidence>
<dbReference type="STRING" id="582667.SAMN05192568_109110"/>
<gene>
    <name evidence="8" type="ORF">SAMN05192568_109110</name>
</gene>
<dbReference type="GO" id="GO:0006310">
    <property type="term" value="P:DNA recombination"/>
    <property type="evidence" value="ECO:0007669"/>
    <property type="project" value="UniProtKB-KW"/>
</dbReference>
<accession>A0A1I4VA37</accession>
<dbReference type="InterPro" id="IPR028259">
    <property type="entry name" value="AP2-like_int_N"/>
</dbReference>
<evidence type="ECO:0000256" key="2">
    <source>
        <dbReference type="ARBA" id="ARBA00022908"/>
    </source>
</evidence>
<evidence type="ECO:0000259" key="7">
    <source>
        <dbReference type="PROSITE" id="PS51900"/>
    </source>
</evidence>
<dbReference type="Gene3D" id="1.10.443.10">
    <property type="entry name" value="Intergrase catalytic core"/>
    <property type="match status" value="1"/>
</dbReference>
<dbReference type="InterPro" id="IPR050808">
    <property type="entry name" value="Phage_Integrase"/>
</dbReference>
<evidence type="ECO:0000259" key="6">
    <source>
        <dbReference type="PROSITE" id="PS51898"/>
    </source>
</evidence>
<dbReference type="Pfam" id="PF14659">
    <property type="entry name" value="Phage_int_SAM_3"/>
    <property type="match status" value="1"/>
</dbReference>
<keyword evidence="3 5" id="KW-0238">DNA-binding</keyword>
<dbReference type="InterPro" id="IPR004107">
    <property type="entry name" value="Integrase_SAM-like_N"/>
</dbReference>
<dbReference type="InterPro" id="IPR013762">
    <property type="entry name" value="Integrase-like_cat_sf"/>
</dbReference>
<dbReference type="InterPro" id="IPR010998">
    <property type="entry name" value="Integrase_recombinase_N"/>
</dbReference>
<dbReference type="OrthoDB" id="9785687at2"/>
<dbReference type="AlphaFoldDB" id="A0A1I4VA37"/>
<organism evidence="8 9">
    <name type="scientific">Methylobacterium pseudosasicola</name>
    <dbReference type="NCBI Taxonomy" id="582667"/>
    <lineage>
        <taxon>Bacteria</taxon>
        <taxon>Pseudomonadati</taxon>
        <taxon>Pseudomonadota</taxon>
        <taxon>Alphaproteobacteria</taxon>
        <taxon>Hyphomicrobiales</taxon>
        <taxon>Methylobacteriaceae</taxon>
        <taxon>Methylobacterium</taxon>
    </lineage>
</organism>
<dbReference type="GO" id="GO:0003677">
    <property type="term" value="F:DNA binding"/>
    <property type="evidence" value="ECO:0007669"/>
    <property type="project" value="UniProtKB-UniRule"/>
</dbReference>
<comment type="similarity">
    <text evidence="1">Belongs to the 'phage' integrase family.</text>
</comment>
<keyword evidence="4" id="KW-0233">DNA recombination</keyword>
<dbReference type="PANTHER" id="PTHR30629">
    <property type="entry name" value="PROPHAGE INTEGRASE"/>
    <property type="match status" value="1"/>
</dbReference>
<keyword evidence="2" id="KW-0229">DNA integration</keyword>
<dbReference type="CDD" id="cd01189">
    <property type="entry name" value="INT_ICEBs1_C_like"/>
    <property type="match status" value="1"/>
</dbReference>
<evidence type="ECO:0000256" key="4">
    <source>
        <dbReference type="ARBA" id="ARBA00023172"/>
    </source>
</evidence>
<dbReference type="SUPFAM" id="SSF56349">
    <property type="entry name" value="DNA breaking-rejoining enzymes"/>
    <property type="match status" value="1"/>
</dbReference>
<dbReference type="PANTHER" id="PTHR30629:SF2">
    <property type="entry name" value="PROPHAGE INTEGRASE INTS-RELATED"/>
    <property type="match status" value="1"/>
</dbReference>
<dbReference type="RefSeq" id="WP_092047420.1">
    <property type="nucleotide sequence ID" value="NZ_FOTK01000091.1"/>
</dbReference>
<evidence type="ECO:0000313" key="9">
    <source>
        <dbReference type="Proteomes" id="UP000199048"/>
    </source>
</evidence>
<dbReference type="Pfam" id="PF00589">
    <property type="entry name" value="Phage_integrase"/>
    <property type="match status" value="1"/>
</dbReference>
<dbReference type="Proteomes" id="UP000199048">
    <property type="component" value="Unassembled WGS sequence"/>
</dbReference>
<dbReference type="InterPro" id="IPR044068">
    <property type="entry name" value="CB"/>
</dbReference>
<proteinExistence type="inferred from homology"/>
<keyword evidence="9" id="KW-1185">Reference proteome</keyword>
<sequence length="387" mass="43283">MKGHIRERSPGNWAIILDIRDPETGKRKRKWHSFKGTKRGAQKECARLITEIQNGGYVESNKILMSDLLLRWIDHAKSQVTPKTHERYTEVVKKNLIPALGGVHLTKLRPAQISAVYTKALTSGRRDGKGGLAPATVVLMHRLLKKALKQAVRWELTARNPAEAVDPPVVERKGMNTYDLDQTIVLLDNLEKSRLLIPVMIAVLCGLRRGEIVALRWRHIDLANGSLTVSESIEQTKEGVRTKVPKSGKGRVVTLPAMLTARLRLFRVQQAEELLAIGVRQTEATHLYTREDGEPVQPRTLTQAWRTLAASSDLPKIRLHDLRHAHATHMLAKGVHPKVASERLGHSRVGITMDLYSHVLPGMQEEAVARVDEALSLALEKRPRSVG</sequence>
<feature type="domain" description="Core-binding (CB)" evidence="7">
    <location>
        <begin position="63"/>
        <end position="152"/>
    </location>
</feature>
<dbReference type="InterPro" id="IPR002104">
    <property type="entry name" value="Integrase_catalytic"/>
</dbReference>
<reference evidence="9" key="1">
    <citation type="submission" date="2016-10" db="EMBL/GenBank/DDBJ databases">
        <authorList>
            <person name="Varghese N."/>
            <person name="Submissions S."/>
        </authorList>
    </citation>
    <scope>NUCLEOTIDE SEQUENCE [LARGE SCALE GENOMIC DNA]</scope>
    <source>
        <strain evidence="9">BL36</strain>
    </source>
</reference>
<dbReference type="Gene3D" id="1.10.150.130">
    <property type="match status" value="1"/>
</dbReference>
<protein>
    <submittedName>
        <fullName evidence="8">Site-specific recombinase XerD</fullName>
    </submittedName>
</protein>
<name>A0A1I4VA37_9HYPH</name>
<dbReference type="Pfam" id="PF14657">
    <property type="entry name" value="Arm-DNA-bind_4"/>
    <property type="match status" value="1"/>
</dbReference>
<dbReference type="PROSITE" id="PS51900">
    <property type="entry name" value="CB"/>
    <property type="match status" value="1"/>
</dbReference>
<evidence type="ECO:0000256" key="1">
    <source>
        <dbReference type="ARBA" id="ARBA00008857"/>
    </source>
</evidence>
<dbReference type="EMBL" id="FOTK01000091">
    <property type="protein sequence ID" value="SFM98057.1"/>
    <property type="molecule type" value="Genomic_DNA"/>
</dbReference>
<dbReference type="InterPro" id="IPR011010">
    <property type="entry name" value="DNA_brk_join_enz"/>
</dbReference>
<dbReference type="GO" id="GO:0015074">
    <property type="term" value="P:DNA integration"/>
    <property type="evidence" value="ECO:0007669"/>
    <property type="project" value="UniProtKB-KW"/>
</dbReference>
<evidence type="ECO:0000256" key="3">
    <source>
        <dbReference type="ARBA" id="ARBA00023125"/>
    </source>
</evidence>